<reference evidence="13 14" key="1">
    <citation type="submission" date="2019-05" db="EMBL/GenBank/DDBJ databases">
        <title>Emergence of the Ug99 lineage of the wheat stem rust pathogen through somatic hybridization.</title>
        <authorList>
            <person name="Li F."/>
            <person name="Upadhyaya N.M."/>
            <person name="Sperschneider J."/>
            <person name="Matny O."/>
            <person name="Nguyen-Phuc H."/>
            <person name="Mago R."/>
            <person name="Raley C."/>
            <person name="Miller M.E."/>
            <person name="Silverstein K.A.T."/>
            <person name="Henningsen E."/>
            <person name="Hirsch C.D."/>
            <person name="Visser B."/>
            <person name="Pretorius Z.A."/>
            <person name="Steffenson B.J."/>
            <person name="Schwessinger B."/>
            <person name="Dodds P.N."/>
            <person name="Figueroa M."/>
        </authorList>
    </citation>
    <scope>NUCLEOTIDE SEQUENCE [LARGE SCALE GENOMIC DNA]</scope>
    <source>
        <strain evidence="11">21-0</strain>
        <strain evidence="12 14">Ug99</strain>
    </source>
</reference>
<dbReference type="SMART" id="SM00382">
    <property type="entry name" value="AAA"/>
    <property type="match status" value="1"/>
</dbReference>
<dbReference type="GO" id="GO:0016887">
    <property type="term" value="F:ATP hydrolysis activity"/>
    <property type="evidence" value="ECO:0007669"/>
    <property type="project" value="InterPro"/>
</dbReference>
<keyword evidence="6" id="KW-0539">Nucleus</keyword>
<keyword evidence="13" id="KW-1185">Reference proteome</keyword>
<organism evidence="12 14">
    <name type="scientific">Puccinia graminis f. sp. tritici</name>
    <dbReference type="NCBI Taxonomy" id="56615"/>
    <lineage>
        <taxon>Eukaryota</taxon>
        <taxon>Fungi</taxon>
        <taxon>Dikarya</taxon>
        <taxon>Basidiomycota</taxon>
        <taxon>Pucciniomycotina</taxon>
        <taxon>Pucciniomycetes</taxon>
        <taxon>Pucciniales</taxon>
        <taxon>Pucciniaceae</taxon>
        <taxon>Puccinia</taxon>
    </lineage>
</organism>
<dbReference type="GO" id="GO:0005524">
    <property type="term" value="F:ATP binding"/>
    <property type="evidence" value="ECO:0007669"/>
    <property type="project" value="UniProtKB-KW"/>
</dbReference>
<dbReference type="Gene3D" id="3.40.50.300">
    <property type="entry name" value="P-loop containing nucleotide triphosphate hydrolases"/>
    <property type="match status" value="1"/>
</dbReference>
<evidence type="ECO:0000313" key="14">
    <source>
        <dbReference type="Proteomes" id="UP000325313"/>
    </source>
</evidence>
<keyword evidence="7" id="KW-0131">Cell cycle</keyword>
<name>A0A5B0S5C3_PUCGR</name>
<dbReference type="PANTHER" id="PTHR46765:SF1">
    <property type="entry name" value="P-LOOP CONTAINING NUCLEOSIDE TRIPHOSPHATE HYDROLASES SUPERFAMILY PROTEIN"/>
    <property type="match status" value="1"/>
</dbReference>
<sequence length="1046" mass="116387">MGMLEEIDELEVDEAFFGALQENHSVEESEQAKALIAEGDIEGEASEARRSHHTFQDICDDPQSLLMGSRRPRSSSSELAPEVDEEEEEPADRSVKKFKLDSVDAPHLNIVQDSISKEIPDVTHNAAIVSNSRQSENRKGVDEGLNGLDILELDEAFLPLPGQEPGSEKENNDNDSALAGPSKGRESSTLATLELEIDESFMVPMKPIPQPSVAAFERIRRDEPISDSPVSFDEMMDEAENRGGGDDLLEIDSQFGDSYLNRPTSAQAPIPALNSRASLLQEEEEPRRDLSDPYQARWVPTASIMATRLDGTQFRIPRRKKIGSTQVTRGGAQSTEALRKQCLELLDEPIHRMLQAVREEILHKDALAVASASLPPKVETSNPGPRSLWTDRYRPVKFIDLIGDERTFRSAMSWLKTWDRCVFKKVESNKRKRQSKVQPQWNANGPSNSFAEAAETDPYGRPHEKVLLLAGKPGLGKTTMAEVLATQAGYQVIEINASDDRSSRTVTDQIKSALESRTLDAGAKFGGGLSLKSNRPTCVIIDEIDGAAAGGGGGGGAGGSEAGFVKALVKLVTEGSSNAPKFNSKGKSLDQRPLLRPIICICNDLYAPVLRPLRPISRIIRFNNPTPLTIVKRLQTICKSEKLLADLNNLNYLVKLASGDLRSCLNTLQFISTQSTTLTDQIIKSAVEASVKDSGSSIQTVLSHLFKIPVRKSANKDSSGSKNSYLNDLVRDISACGQNDRIIQGCFESYLGMKQPTDLWQTYDRLHEWLDFHDRLETKIWKEQEYQLSGYVPYSIAIWRELMGNVTNKAPDYPKIDYEHFLKRSINEETLSSFNSHLPPIVKASFKSQEVVCELLPFLIRILSVDLRPVNSKLIKKEEKDVLARLVSIMIELGLKFVQDKSEDGQLSYTLEPAVDFPVYYEGKRPIDIPPPRYSVRQMILNEMNLLSRARKQDRPTTSSSDAASGTAASIINAYKQKPNGLKSDLPEKVALDFFGRKRVETDPKKCPDNGQKDLPKEKIKILYRYHEGFSNAVKKGITFNELMLK</sequence>
<dbReference type="CDD" id="cd00009">
    <property type="entry name" value="AAA"/>
    <property type="match status" value="1"/>
</dbReference>
<evidence type="ECO:0000256" key="8">
    <source>
        <dbReference type="ARBA" id="ARBA00043975"/>
    </source>
</evidence>
<feature type="domain" description="AAA+ ATPase" evidence="10">
    <location>
        <begin position="463"/>
        <end position="626"/>
    </location>
</feature>
<dbReference type="GO" id="GO:0006260">
    <property type="term" value="P:DNA replication"/>
    <property type="evidence" value="ECO:0007669"/>
    <property type="project" value="UniProtKB-KW"/>
</dbReference>
<keyword evidence="4" id="KW-0067">ATP-binding</keyword>
<dbReference type="InterPro" id="IPR047854">
    <property type="entry name" value="RFC_lid"/>
</dbReference>
<feature type="region of interest" description="Disordered" evidence="9">
    <location>
        <begin position="432"/>
        <end position="452"/>
    </location>
</feature>
<feature type="region of interest" description="Disordered" evidence="9">
    <location>
        <begin position="38"/>
        <end position="99"/>
    </location>
</feature>
<dbReference type="Proteomes" id="UP000325313">
    <property type="component" value="Unassembled WGS sequence"/>
</dbReference>
<dbReference type="EMBL" id="VSWC01000196">
    <property type="protein sequence ID" value="KAA1065810.1"/>
    <property type="molecule type" value="Genomic_DNA"/>
</dbReference>
<comment type="caution">
    <text evidence="12">The sequence shown here is derived from an EMBL/GenBank/DDBJ whole genome shotgun (WGS) entry which is preliminary data.</text>
</comment>
<gene>
    <name evidence="11" type="ORF">PGT21_010778</name>
    <name evidence="12" type="ORF">PGTUg99_000528</name>
</gene>
<keyword evidence="2" id="KW-0235">DNA replication</keyword>
<dbReference type="OrthoDB" id="2195431at2759"/>
<keyword evidence="5" id="KW-0238">DNA-binding</keyword>
<dbReference type="SUPFAM" id="SSF52540">
    <property type="entry name" value="P-loop containing nucleoside triphosphate hydrolases"/>
    <property type="match status" value="1"/>
</dbReference>
<feature type="compositionally biased region" description="Polar residues" evidence="9">
    <location>
        <begin position="436"/>
        <end position="450"/>
    </location>
</feature>
<evidence type="ECO:0000256" key="1">
    <source>
        <dbReference type="ARBA" id="ARBA00004123"/>
    </source>
</evidence>
<feature type="compositionally biased region" description="Acidic residues" evidence="9">
    <location>
        <begin position="81"/>
        <end position="90"/>
    </location>
</feature>
<evidence type="ECO:0000313" key="13">
    <source>
        <dbReference type="Proteomes" id="UP000324748"/>
    </source>
</evidence>
<evidence type="ECO:0000256" key="4">
    <source>
        <dbReference type="ARBA" id="ARBA00022840"/>
    </source>
</evidence>
<comment type="similarity">
    <text evidence="8">Belongs to the activator 1 small subunits family. CTF18 subfamily.</text>
</comment>
<keyword evidence="3" id="KW-0547">Nucleotide-binding</keyword>
<dbReference type="InterPro" id="IPR003959">
    <property type="entry name" value="ATPase_AAA_core"/>
</dbReference>
<feature type="region of interest" description="Disordered" evidence="9">
    <location>
        <begin position="159"/>
        <end position="188"/>
    </location>
</feature>
<dbReference type="Proteomes" id="UP000324748">
    <property type="component" value="Unassembled WGS sequence"/>
</dbReference>
<dbReference type="AlphaFoldDB" id="A0A5B0S5C3"/>
<evidence type="ECO:0000256" key="9">
    <source>
        <dbReference type="SAM" id="MobiDB-lite"/>
    </source>
</evidence>
<dbReference type="Gene3D" id="1.10.8.60">
    <property type="match status" value="1"/>
</dbReference>
<dbReference type="Pfam" id="PF00004">
    <property type="entry name" value="AAA"/>
    <property type="match status" value="1"/>
</dbReference>
<protein>
    <recommendedName>
        <fullName evidence="10">AAA+ ATPase domain-containing protein</fullName>
    </recommendedName>
</protein>
<dbReference type="InterPro" id="IPR027417">
    <property type="entry name" value="P-loop_NTPase"/>
</dbReference>
<dbReference type="InterPro" id="IPR053016">
    <property type="entry name" value="CTF18-RFC_complex"/>
</dbReference>
<dbReference type="PANTHER" id="PTHR46765">
    <property type="entry name" value="P-LOOP CONTAINING NUCLEOSIDE TRIPHOSPHATE HYDROLASES SUPERFAMILY PROTEIN"/>
    <property type="match status" value="1"/>
</dbReference>
<evidence type="ECO:0000256" key="2">
    <source>
        <dbReference type="ARBA" id="ARBA00022705"/>
    </source>
</evidence>
<evidence type="ECO:0000256" key="3">
    <source>
        <dbReference type="ARBA" id="ARBA00022741"/>
    </source>
</evidence>
<dbReference type="GO" id="GO:0003677">
    <property type="term" value="F:DNA binding"/>
    <property type="evidence" value="ECO:0007669"/>
    <property type="project" value="UniProtKB-KW"/>
</dbReference>
<dbReference type="GO" id="GO:0005634">
    <property type="term" value="C:nucleus"/>
    <property type="evidence" value="ECO:0007669"/>
    <property type="project" value="UniProtKB-SubCell"/>
</dbReference>
<accession>A0A5B0S5C3</accession>
<evidence type="ECO:0000259" key="10">
    <source>
        <dbReference type="SMART" id="SM00382"/>
    </source>
</evidence>
<evidence type="ECO:0000313" key="11">
    <source>
        <dbReference type="EMBL" id="KAA1065810.1"/>
    </source>
</evidence>
<comment type="subcellular location">
    <subcellularLocation>
        <location evidence="1">Nucleus</location>
    </subcellularLocation>
</comment>
<evidence type="ECO:0000256" key="6">
    <source>
        <dbReference type="ARBA" id="ARBA00023242"/>
    </source>
</evidence>
<proteinExistence type="inferred from homology"/>
<dbReference type="CDD" id="cd18140">
    <property type="entry name" value="HLD_clamp_RFC"/>
    <property type="match status" value="1"/>
</dbReference>
<evidence type="ECO:0000313" key="12">
    <source>
        <dbReference type="EMBL" id="KAA1132333.1"/>
    </source>
</evidence>
<dbReference type="EMBL" id="VDEP01000082">
    <property type="protein sequence ID" value="KAA1132333.1"/>
    <property type="molecule type" value="Genomic_DNA"/>
</dbReference>
<dbReference type="InterPro" id="IPR003593">
    <property type="entry name" value="AAA+_ATPase"/>
</dbReference>
<evidence type="ECO:0000256" key="7">
    <source>
        <dbReference type="ARBA" id="ARBA00023306"/>
    </source>
</evidence>
<evidence type="ECO:0000256" key="5">
    <source>
        <dbReference type="ARBA" id="ARBA00023125"/>
    </source>
</evidence>